<feature type="coiled-coil region" evidence="1">
    <location>
        <begin position="217"/>
        <end position="248"/>
    </location>
</feature>
<accession>X1DBK7</accession>
<dbReference type="PANTHER" id="PTHR32432:SF3">
    <property type="entry name" value="ETHANOLAMINE UTILIZATION PROTEIN EUTJ"/>
    <property type="match status" value="1"/>
</dbReference>
<feature type="non-terminal residue" evidence="2">
    <location>
        <position position="281"/>
    </location>
</feature>
<keyword evidence="1" id="KW-0175">Coiled coil</keyword>
<dbReference type="SUPFAM" id="SSF53067">
    <property type="entry name" value="Actin-like ATPase domain"/>
    <property type="match status" value="1"/>
</dbReference>
<dbReference type="PANTHER" id="PTHR32432">
    <property type="entry name" value="CELL DIVISION PROTEIN FTSA-RELATED"/>
    <property type="match status" value="1"/>
</dbReference>
<dbReference type="AlphaFoldDB" id="X1DBK7"/>
<reference evidence="2" key="1">
    <citation type="journal article" date="2014" name="Front. Microbiol.">
        <title>High frequency of phylogenetically diverse reductive dehalogenase-homologous genes in deep subseafloor sedimentary metagenomes.</title>
        <authorList>
            <person name="Kawai M."/>
            <person name="Futagami T."/>
            <person name="Toyoda A."/>
            <person name="Takaki Y."/>
            <person name="Nishi S."/>
            <person name="Hori S."/>
            <person name="Arai W."/>
            <person name="Tsubouchi T."/>
            <person name="Morono Y."/>
            <person name="Uchiyama I."/>
            <person name="Ito T."/>
            <person name="Fujiyama A."/>
            <person name="Inagaki F."/>
            <person name="Takami H."/>
        </authorList>
    </citation>
    <scope>NUCLEOTIDE SEQUENCE</scope>
    <source>
        <strain evidence="2">Expedition CK06-06</strain>
    </source>
</reference>
<dbReference type="EMBL" id="BART01025565">
    <property type="protein sequence ID" value="GAH02444.1"/>
    <property type="molecule type" value="Genomic_DNA"/>
</dbReference>
<sequence length="281" mass="31148">VVILDIGAENSDLVVCTKSTVWQRSIPMGGNAFTKAIAEAFKLNFEKAEKLKRTAAMSKYARQIFQAMRPVFTELVSEVQRSLGFYDNSNPNVKLSRIIAVGGGTKMRGLLKYLQQSLQIPVEKPDSFKQLALGPNVSAAKFHENVSDFGVVYGLALQGLGLGRIVSNLLPRNIARSMAWSEKSKYFTAAACMLLVVSLLSLARTNLDRVSYNSSENVRLRREIQNVIDSANEAKRKLQAQKDRASGSAVMIEKQLAPFKYRDVIPQLHQTIISALPNEKN</sequence>
<evidence type="ECO:0000256" key="1">
    <source>
        <dbReference type="SAM" id="Coils"/>
    </source>
</evidence>
<evidence type="ECO:0008006" key="3">
    <source>
        <dbReference type="Google" id="ProtNLM"/>
    </source>
</evidence>
<name>X1DBK7_9ZZZZ</name>
<proteinExistence type="predicted"/>
<protein>
    <recommendedName>
        <fullName evidence="3">SHS2 domain-containing protein</fullName>
    </recommendedName>
</protein>
<evidence type="ECO:0000313" key="2">
    <source>
        <dbReference type="EMBL" id="GAH02444.1"/>
    </source>
</evidence>
<dbReference type="Gene3D" id="3.30.420.40">
    <property type="match status" value="1"/>
</dbReference>
<dbReference type="InterPro" id="IPR043129">
    <property type="entry name" value="ATPase_NBD"/>
</dbReference>
<comment type="caution">
    <text evidence="2">The sequence shown here is derived from an EMBL/GenBank/DDBJ whole genome shotgun (WGS) entry which is preliminary data.</text>
</comment>
<dbReference type="InterPro" id="IPR050696">
    <property type="entry name" value="FtsA/MreB"/>
</dbReference>
<gene>
    <name evidence="2" type="ORF">S01H4_45858</name>
</gene>
<dbReference type="InterPro" id="IPR005883">
    <property type="entry name" value="PilM"/>
</dbReference>
<organism evidence="2">
    <name type="scientific">marine sediment metagenome</name>
    <dbReference type="NCBI Taxonomy" id="412755"/>
    <lineage>
        <taxon>unclassified sequences</taxon>
        <taxon>metagenomes</taxon>
        <taxon>ecological metagenomes</taxon>
    </lineage>
</organism>
<feature type="non-terminal residue" evidence="2">
    <location>
        <position position="1"/>
    </location>
</feature>
<dbReference type="Pfam" id="PF11104">
    <property type="entry name" value="PilM_2"/>
    <property type="match status" value="1"/>
</dbReference>